<dbReference type="RefSeq" id="WP_344807719.1">
    <property type="nucleotide sequence ID" value="NZ_BAABAB010000030.1"/>
</dbReference>
<dbReference type="SUPFAM" id="SSF55874">
    <property type="entry name" value="ATPase domain of HSP90 chaperone/DNA topoisomerase II/histidine kinase"/>
    <property type="match status" value="1"/>
</dbReference>
<organism evidence="7 8">
    <name type="scientific">Microlunatus ginsengisoli</name>
    <dbReference type="NCBI Taxonomy" id="363863"/>
    <lineage>
        <taxon>Bacteria</taxon>
        <taxon>Bacillati</taxon>
        <taxon>Actinomycetota</taxon>
        <taxon>Actinomycetes</taxon>
        <taxon>Propionibacteriales</taxon>
        <taxon>Propionibacteriaceae</taxon>
        <taxon>Microlunatus</taxon>
    </lineage>
</organism>
<dbReference type="Pfam" id="PF13581">
    <property type="entry name" value="HATPase_c_2"/>
    <property type="match status" value="1"/>
</dbReference>
<dbReference type="PANTHER" id="PTHR43133:SF8">
    <property type="entry name" value="RNA POLYMERASE SIGMA FACTOR HI_1459-RELATED"/>
    <property type="match status" value="1"/>
</dbReference>
<dbReference type="EMBL" id="BAABAB010000030">
    <property type="protein sequence ID" value="GAA3632658.1"/>
    <property type="molecule type" value="Genomic_DNA"/>
</dbReference>
<dbReference type="InterPro" id="IPR036890">
    <property type="entry name" value="HATPase_C_sf"/>
</dbReference>
<comment type="similarity">
    <text evidence="1">Belongs to the sigma-70 factor family. ECF subfamily.</text>
</comment>
<evidence type="ECO:0000313" key="8">
    <source>
        <dbReference type="Proteomes" id="UP001501490"/>
    </source>
</evidence>
<keyword evidence="8" id="KW-1185">Reference proteome</keyword>
<dbReference type="InterPro" id="IPR013324">
    <property type="entry name" value="RNA_pol_sigma_r3/r4-like"/>
</dbReference>
<dbReference type="Gene3D" id="1.10.1740.10">
    <property type="match status" value="1"/>
</dbReference>
<dbReference type="Proteomes" id="UP001501490">
    <property type="component" value="Unassembled WGS sequence"/>
</dbReference>
<evidence type="ECO:0000259" key="6">
    <source>
        <dbReference type="SMART" id="SM00387"/>
    </source>
</evidence>
<dbReference type="InterPro" id="IPR013325">
    <property type="entry name" value="RNA_pol_sigma_r2"/>
</dbReference>
<dbReference type="SUPFAM" id="SSF88659">
    <property type="entry name" value="Sigma3 and sigma4 domains of RNA polymerase sigma factors"/>
    <property type="match status" value="1"/>
</dbReference>
<dbReference type="Gene3D" id="3.30.565.10">
    <property type="entry name" value="Histidine kinase-like ATPase, C-terminal domain"/>
    <property type="match status" value="1"/>
</dbReference>
<reference evidence="8" key="1">
    <citation type="journal article" date="2019" name="Int. J. Syst. Evol. Microbiol.">
        <title>The Global Catalogue of Microorganisms (GCM) 10K type strain sequencing project: providing services to taxonomists for standard genome sequencing and annotation.</title>
        <authorList>
            <consortium name="The Broad Institute Genomics Platform"/>
            <consortium name="The Broad Institute Genome Sequencing Center for Infectious Disease"/>
            <person name="Wu L."/>
            <person name="Ma J."/>
        </authorList>
    </citation>
    <scope>NUCLEOTIDE SEQUENCE [LARGE SCALE GENOMIC DNA]</scope>
    <source>
        <strain evidence="8">JCM 16929</strain>
    </source>
</reference>
<keyword evidence="4" id="KW-0238">DNA-binding</keyword>
<name>A0ABP7AHS1_9ACTN</name>
<keyword evidence="3" id="KW-0731">Sigma factor</keyword>
<evidence type="ECO:0000313" key="7">
    <source>
        <dbReference type="EMBL" id="GAA3632658.1"/>
    </source>
</evidence>
<dbReference type="CDD" id="cd16934">
    <property type="entry name" value="HATPase_RsbT-like"/>
    <property type="match status" value="1"/>
</dbReference>
<dbReference type="InterPro" id="IPR036388">
    <property type="entry name" value="WH-like_DNA-bd_sf"/>
</dbReference>
<keyword evidence="5" id="KW-0804">Transcription</keyword>
<evidence type="ECO:0000256" key="3">
    <source>
        <dbReference type="ARBA" id="ARBA00023082"/>
    </source>
</evidence>
<dbReference type="Pfam" id="PF04542">
    <property type="entry name" value="Sigma70_r2"/>
    <property type="match status" value="1"/>
</dbReference>
<comment type="caution">
    <text evidence="7">The sequence shown here is derived from an EMBL/GenBank/DDBJ whole genome shotgun (WGS) entry which is preliminary data.</text>
</comment>
<evidence type="ECO:0000256" key="1">
    <source>
        <dbReference type="ARBA" id="ARBA00010641"/>
    </source>
</evidence>
<dbReference type="InterPro" id="IPR007627">
    <property type="entry name" value="RNA_pol_sigma70_r2"/>
</dbReference>
<keyword evidence="2" id="KW-0805">Transcription regulation</keyword>
<proteinExistence type="inferred from homology"/>
<sequence length="363" mass="39403">MGTGGGVDDDPGAAVAADSAVESLIPIVGRIVRARVADPAVAEDLVQETLANVLAKADGVAPAMLEPYAIAAARNVVKSMWIDRDRQRRNQHRVLQVDTTADVDEDMLRHADVEAVSGALARLTEEERAVLLAHEIAGQGTKSLGAEQGRSAGAVAAELNRTRARLRVEYLLLLHHADPPTERCRPVLLSLSAADRRRQSELGAARHLLECELCSRLSQPLLQRGQSRTDELRVPVECDADIVSARKAARELAGRIGFSATDITVIATAISEISRNIVRFADRGEVRLEVLDQPRPGLKVVARDAGPGIDDLERAMAVGYSTYHGLGLGLPGARRLMDEFEVISQPGRGTTVVMTKWRWREHR</sequence>
<dbReference type="NCBIfam" id="TIGR02937">
    <property type="entry name" value="sigma70-ECF"/>
    <property type="match status" value="1"/>
</dbReference>
<feature type="domain" description="Histidine kinase/HSP90-like ATPase" evidence="6">
    <location>
        <begin position="261"/>
        <end position="360"/>
    </location>
</feature>
<dbReference type="PANTHER" id="PTHR43133">
    <property type="entry name" value="RNA POLYMERASE ECF-TYPE SIGMA FACTO"/>
    <property type="match status" value="1"/>
</dbReference>
<evidence type="ECO:0000256" key="4">
    <source>
        <dbReference type="ARBA" id="ARBA00023125"/>
    </source>
</evidence>
<evidence type="ECO:0000256" key="5">
    <source>
        <dbReference type="ARBA" id="ARBA00023163"/>
    </source>
</evidence>
<gene>
    <name evidence="7" type="ORF">GCM10022236_39010</name>
</gene>
<protein>
    <recommendedName>
        <fullName evidence="6">Histidine kinase/HSP90-like ATPase domain-containing protein</fullName>
    </recommendedName>
</protein>
<dbReference type="Gene3D" id="1.10.10.10">
    <property type="entry name" value="Winged helix-like DNA-binding domain superfamily/Winged helix DNA-binding domain"/>
    <property type="match status" value="1"/>
</dbReference>
<dbReference type="InterPro" id="IPR039425">
    <property type="entry name" value="RNA_pol_sigma-70-like"/>
</dbReference>
<dbReference type="InterPro" id="IPR003594">
    <property type="entry name" value="HATPase_dom"/>
</dbReference>
<accession>A0ABP7AHS1</accession>
<evidence type="ECO:0000256" key="2">
    <source>
        <dbReference type="ARBA" id="ARBA00023015"/>
    </source>
</evidence>
<dbReference type="InterPro" id="IPR014284">
    <property type="entry name" value="RNA_pol_sigma-70_dom"/>
</dbReference>
<dbReference type="SUPFAM" id="SSF88946">
    <property type="entry name" value="Sigma2 domain of RNA polymerase sigma factors"/>
    <property type="match status" value="1"/>
</dbReference>
<dbReference type="SMART" id="SM00387">
    <property type="entry name" value="HATPase_c"/>
    <property type="match status" value="1"/>
</dbReference>